<keyword evidence="1" id="KW-0464">Manganese</keyword>
<accession>A0A8J6J7L6</accession>
<evidence type="ECO:0000256" key="1">
    <source>
        <dbReference type="ARBA" id="ARBA00023211"/>
    </source>
</evidence>
<dbReference type="InterPro" id="IPR000891">
    <property type="entry name" value="PYR_CT"/>
</dbReference>
<gene>
    <name evidence="3" type="ORF">H8S11_05075</name>
</gene>
<name>A0A8J6J7L6_9FIRM</name>
<dbReference type="Gene3D" id="3.20.20.70">
    <property type="entry name" value="Aldolase class I"/>
    <property type="match status" value="1"/>
</dbReference>
<dbReference type="SUPFAM" id="SSF51569">
    <property type="entry name" value="Aldolase"/>
    <property type="match status" value="1"/>
</dbReference>
<feature type="domain" description="Pyruvate carboxyltransferase" evidence="2">
    <location>
        <begin position="3"/>
        <end position="254"/>
    </location>
</feature>
<dbReference type="PANTHER" id="PTHR10277:SF9">
    <property type="entry name" value="2-ISOPROPYLMALATE SYNTHASE 1, CHLOROPLASTIC-RELATED"/>
    <property type="match status" value="1"/>
</dbReference>
<protein>
    <submittedName>
        <fullName evidence="3">4-hydroxy-2-oxovalerate aldolase</fullName>
    </submittedName>
</protein>
<dbReference type="RefSeq" id="WP_186852419.1">
    <property type="nucleotide sequence ID" value="NZ_JACOPO010000002.1"/>
</dbReference>
<evidence type="ECO:0000313" key="3">
    <source>
        <dbReference type="EMBL" id="MBC5722186.1"/>
    </source>
</evidence>
<dbReference type="Pfam" id="PF00682">
    <property type="entry name" value="HMGL-like"/>
    <property type="match status" value="1"/>
</dbReference>
<evidence type="ECO:0000313" key="4">
    <source>
        <dbReference type="Proteomes" id="UP000628736"/>
    </source>
</evidence>
<comment type="caution">
    <text evidence="3">The sequence shown here is derived from an EMBL/GenBank/DDBJ whole genome shotgun (WGS) entry which is preliminary data.</text>
</comment>
<dbReference type="InterPro" id="IPR013785">
    <property type="entry name" value="Aldolase_TIM"/>
</dbReference>
<organism evidence="3 4">
    <name type="scientific">Flintibacter hominis</name>
    <dbReference type="NCBI Taxonomy" id="2763048"/>
    <lineage>
        <taxon>Bacteria</taxon>
        <taxon>Bacillati</taxon>
        <taxon>Bacillota</taxon>
        <taxon>Clostridia</taxon>
        <taxon>Eubacteriales</taxon>
        <taxon>Flintibacter</taxon>
    </lineage>
</organism>
<dbReference type="GO" id="GO:0009098">
    <property type="term" value="P:L-leucine biosynthetic process"/>
    <property type="evidence" value="ECO:0007669"/>
    <property type="project" value="TreeGrafter"/>
</dbReference>
<dbReference type="GO" id="GO:0003852">
    <property type="term" value="F:2-isopropylmalate synthase activity"/>
    <property type="evidence" value="ECO:0007669"/>
    <property type="project" value="TreeGrafter"/>
</dbReference>
<dbReference type="PROSITE" id="PS50991">
    <property type="entry name" value="PYR_CT"/>
    <property type="match status" value="1"/>
</dbReference>
<sequence>MSVSLMDCTLRDGANVVGKGFSAEITDMVLDGLTACHVPIIEFGNAGGIGAYEVAGFTNAETDQAYLDIARKYLDRGSQLGMFLNAKRYREKNVALAKESGLSFLRVGADAGAGDIAVQAIQDIKKAGLKAFYSAMKAYLITPDQLAEEGKKLEQAGLDEITIMDSAGTMLPDQVAEYTNKLCQTVSIPVAFHCHNNLGLSAANAVAAYENGAAILDCGLMGMARSAGNLATEMCVAIMHRYGQMQDIDLYGMLDFIDQRLQPAMDAHNYHNPVTPLDLVLGLSGCHSSFLKKFKASAEEYQVNLYRLIVEVSAVDQKNPSDELIAKTAAGLK</sequence>
<evidence type="ECO:0000259" key="2">
    <source>
        <dbReference type="PROSITE" id="PS50991"/>
    </source>
</evidence>
<dbReference type="EMBL" id="JACOPO010000002">
    <property type="protein sequence ID" value="MBC5722186.1"/>
    <property type="molecule type" value="Genomic_DNA"/>
</dbReference>
<dbReference type="AlphaFoldDB" id="A0A8J6J7L6"/>
<dbReference type="Proteomes" id="UP000628736">
    <property type="component" value="Unassembled WGS sequence"/>
</dbReference>
<reference evidence="3" key="1">
    <citation type="submission" date="2020-08" db="EMBL/GenBank/DDBJ databases">
        <title>Genome public.</title>
        <authorList>
            <person name="Liu C."/>
            <person name="Sun Q."/>
        </authorList>
    </citation>
    <scope>NUCLEOTIDE SEQUENCE</scope>
    <source>
        <strain evidence="3">NSJ-23</strain>
    </source>
</reference>
<proteinExistence type="predicted"/>
<dbReference type="PANTHER" id="PTHR10277">
    <property type="entry name" value="HOMOCITRATE SYNTHASE-RELATED"/>
    <property type="match status" value="1"/>
</dbReference>
<dbReference type="InterPro" id="IPR050073">
    <property type="entry name" value="2-IPM_HCS-like"/>
</dbReference>
<keyword evidence="4" id="KW-1185">Reference proteome</keyword>